<dbReference type="Pfam" id="PF26164">
    <property type="entry name" value="Bact_GSDM"/>
    <property type="match status" value="1"/>
</dbReference>
<keyword evidence="8" id="KW-0472">Membrane</keyword>
<dbReference type="EMBL" id="JACHIP010000004">
    <property type="protein sequence ID" value="MBB5058669.1"/>
    <property type="molecule type" value="Genomic_DNA"/>
</dbReference>
<sequence>MSPKQKDPSISKLNDLGYNVIKVPRTDIAPLDLLAHDSSSPQLRKIGTISTFWKTAAPVPTPGPPSVAASLNNTHSNKLDLGFGLDLLKGALAVFGASAPSLDLSHTNAKSLQFNYTGVTTVSIDTGLIGDYLTEGKLNVGNPETRHRFLDQGSQVYIITEVIRSTSITVTATDSNGNGVSLSAPEINGIIGGNVSVKPSSATNSAVTFESATTPPTAANFGFKAMLLTWQPTPGADLGAGTGTWAFADADNITFAAPVLGGGSNAESTGPVVFETGPESCLLDL</sequence>
<name>A0A7W8E4W5_9BACT</name>
<comment type="subcellular location">
    <subcellularLocation>
        <location evidence="2">Cell membrane</location>
        <topology evidence="2">Multi-pass membrane protein</topology>
    </subcellularLocation>
    <subcellularLocation>
        <location evidence="1">Cytoplasm</location>
    </subcellularLocation>
</comment>
<protein>
    <recommendedName>
        <fullName evidence="10">Gasdermin bGSDM</fullName>
    </recommendedName>
    <alternativeName>
        <fullName evidence="11">Bacterial gasdermin</fullName>
    </alternativeName>
</protein>
<keyword evidence="7" id="KW-0051">Antiviral defense</keyword>
<evidence type="ECO:0000256" key="3">
    <source>
        <dbReference type="ARBA" id="ARBA00022452"/>
    </source>
</evidence>
<comment type="similarity">
    <text evidence="9">Belongs to the bacterial gasdermin family.</text>
</comment>
<accession>A0A7W8E4W5</accession>
<keyword evidence="5" id="KW-0963">Cytoplasm</keyword>
<evidence type="ECO:0000256" key="11">
    <source>
        <dbReference type="ARBA" id="ARBA00093802"/>
    </source>
</evidence>
<evidence type="ECO:0000256" key="9">
    <source>
        <dbReference type="ARBA" id="ARBA00093769"/>
    </source>
</evidence>
<evidence type="ECO:0000313" key="13">
    <source>
        <dbReference type="Proteomes" id="UP000540989"/>
    </source>
</evidence>
<evidence type="ECO:0000256" key="5">
    <source>
        <dbReference type="ARBA" id="ARBA00022490"/>
    </source>
</evidence>
<dbReference type="RefSeq" id="WP_184218659.1">
    <property type="nucleotide sequence ID" value="NZ_JACHIP010000004.1"/>
</dbReference>
<keyword evidence="6" id="KW-0812">Transmembrane</keyword>
<proteinExistence type="inferred from homology"/>
<evidence type="ECO:0000256" key="2">
    <source>
        <dbReference type="ARBA" id="ARBA00004651"/>
    </source>
</evidence>
<evidence type="ECO:0000256" key="6">
    <source>
        <dbReference type="ARBA" id="ARBA00022692"/>
    </source>
</evidence>
<dbReference type="AlphaFoldDB" id="A0A7W8E4W5"/>
<gene>
    <name evidence="12" type="ORF">HDF16_003383</name>
</gene>
<organism evidence="12 13">
    <name type="scientific">Granulicella aggregans</name>
    <dbReference type="NCBI Taxonomy" id="474949"/>
    <lineage>
        <taxon>Bacteria</taxon>
        <taxon>Pseudomonadati</taxon>
        <taxon>Acidobacteriota</taxon>
        <taxon>Terriglobia</taxon>
        <taxon>Terriglobales</taxon>
        <taxon>Acidobacteriaceae</taxon>
        <taxon>Granulicella</taxon>
    </lineage>
</organism>
<evidence type="ECO:0000256" key="10">
    <source>
        <dbReference type="ARBA" id="ARBA00093798"/>
    </source>
</evidence>
<keyword evidence="4" id="KW-1003">Cell membrane</keyword>
<evidence type="ECO:0000256" key="7">
    <source>
        <dbReference type="ARBA" id="ARBA00023118"/>
    </source>
</evidence>
<reference evidence="12 13" key="1">
    <citation type="submission" date="2020-08" db="EMBL/GenBank/DDBJ databases">
        <title>Genomic Encyclopedia of Type Strains, Phase IV (KMG-V): Genome sequencing to study the core and pangenomes of soil and plant-associated prokaryotes.</title>
        <authorList>
            <person name="Whitman W."/>
        </authorList>
    </citation>
    <scope>NUCLEOTIDE SEQUENCE [LARGE SCALE GENOMIC DNA]</scope>
    <source>
        <strain evidence="12 13">M8UP14</strain>
    </source>
</reference>
<evidence type="ECO:0000256" key="4">
    <source>
        <dbReference type="ARBA" id="ARBA00022475"/>
    </source>
</evidence>
<evidence type="ECO:0000256" key="1">
    <source>
        <dbReference type="ARBA" id="ARBA00004496"/>
    </source>
</evidence>
<keyword evidence="3" id="KW-1134">Transmembrane beta strand</keyword>
<comment type="caution">
    <text evidence="12">The sequence shown here is derived from an EMBL/GenBank/DDBJ whole genome shotgun (WGS) entry which is preliminary data.</text>
</comment>
<evidence type="ECO:0000313" key="12">
    <source>
        <dbReference type="EMBL" id="MBB5058669.1"/>
    </source>
</evidence>
<evidence type="ECO:0000256" key="8">
    <source>
        <dbReference type="ARBA" id="ARBA00023136"/>
    </source>
</evidence>
<keyword evidence="13" id="KW-1185">Reference proteome</keyword>
<dbReference type="Proteomes" id="UP000540989">
    <property type="component" value="Unassembled WGS sequence"/>
</dbReference>
<dbReference type="InterPro" id="IPR058978">
    <property type="entry name" value="GSDM_bact-type"/>
</dbReference>